<keyword evidence="2" id="KW-0732">Signal</keyword>
<dbReference type="InParanoid" id="D5GJE5"/>
<dbReference type="AlphaFoldDB" id="D5GJE5"/>
<name>D5GJE5_TUBMM</name>
<dbReference type="RefSeq" id="XP_002840447.1">
    <property type="nucleotide sequence ID" value="XM_002840401.1"/>
</dbReference>
<organism evidence="3 4">
    <name type="scientific">Tuber melanosporum (strain Mel28)</name>
    <name type="common">Perigord black truffle</name>
    <dbReference type="NCBI Taxonomy" id="656061"/>
    <lineage>
        <taxon>Eukaryota</taxon>
        <taxon>Fungi</taxon>
        <taxon>Dikarya</taxon>
        <taxon>Ascomycota</taxon>
        <taxon>Pezizomycotina</taxon>
        <taxon>Pezizomycetes</taxon>
        <taxon>Pezizales</taxon>
        <taxon>Tuberaceae</taxon>
        <taxon>Tuber</taxon>
    </lineage>
</organism>
<gene>
    <name evidence="3" type="ORF">GSTUM_00008961001</name>
</gene>
<evidence type="ECO:0000313" key="3">
    <source>
        <dbReference type="EMBL" id="CAZ84638.1"/>
    </source>
</evidence>
<dbReference type="KEGG" id="tml:GSTUM_00008961001"/>
<reference evidence="3 4" key="1">
    <citation type="journal article" date="2010" name="Nature">
        <title>Perigord black truffle genome uncovers evolutionary origins and mechanisms of symbiosis.</title>
        <authorList>
            <person name="Martin F."/>
            <person name="Kohler A."/>
            <person name="Murat C."/>
            <person name="Balestrini R."/>
            <person name="Coutinho P.M."/>
            <person name="Jaillon O."/>
            <person name="Montanini B."/>
            <person name="Morin E."/>
            <person name="Noel B."/>
            <person name="Percudani R."/>
            <person name="Porcel B."/>
            <person name="Rubini A."/>
            <person name="Amicucci A."/>
            <person name="Amselem J."/>
            <person name="Anthouard V."/>
            <person name="Arcioni S."/>
            <person name="Artiguenave F."/>
            <person name="Aury J.M."/>
            <person name="Ballario P."/>
            <person name="Bolchi A."/>
            <person name="Brenna A."/>
            <person name="Brun A."/>
            <person name="Buee M."/>
            <person name="Cantarel B."/>
            <person name="Chevalier G."/>
            <person name="Couloux A."/>
            <person name="Da Silva C."/>
            <person name="Denoeud F."/>
            <person name="Duplessis S."/>
            <person name="Ghignone S."/>
            <person name="Hilselberger B."/>
            <person name="Iotti M."/>
            <person name="Marcais B."/>
            <person name="Mello A."/>
            <person name="Miranda M."/>
            <person name="Pacioni G."/>
            <person name="Quesneville H."/>
            <person name="Riccioni C."/>
            <person name="Ruotolo R."/>
            <person name="Splivallo R."/>
            <person name="Stocchi V."/>
            <person name="Tisserant E."/>
            <person name="Viscomi A.R."/>
            <person name="Zambonelli A."/>
            <person name="Zampieri E."/>
            <person name="Henrissat B."/>
            <person name="Lebrun M.H."/>
            <person name="Paolocci F."/>
            <person name="Bonfante P."/>
            <person name="Ottonello S."/>
            <person name="Wincker P."/>
        </authorList>
    </citation>
    <scope>NUCLEOTIDE SEQUENCE [LARGE SCALE GENOMIC DNA]</scope>
    <source>
        <strain evidence="3 4">Mel28</strain>
    </source>
</reference>
<evidence type="ECO:0000256" key="2">
    <source>
        <dbReference type="SAM" id="SignalP"/>
    </source>
</evidence>
<protein>
    <submittedName>
        <fullName evidence="3">(Perigord truffle) hypothetical protein</fullName>
    </submittedName>
</protein>
<dbReference type="EMBL" id="FN430330">
    <property type="protein sequence ID" value="CAZ84638.1"/>
    <property type="molecule type" value="Genomic_DNA"/>
</dbReference>
<sequence>MRLPTSSQVFLTAISVLSGVQAVPGPIPPLTEINGLVTRAFSDSPTGGYAPGRASCPSDSLIQGLPQEATTYNG</sequence>
<dbReference type="Proteomes" id="UP000006911">
    <property type="component" value="Unassembled WGS sequence"/>
</dbReference>
<feature type="region of interest" description="Disordered" evidence="1">
    <location>
        <begin position="48"/>
        <end position="74"/>
    </location>
</feature>
<dbReference type="HOGENOM" id="CLU_2689598_0_0_1"/>
<feature type="signal peptide" evidence="2">
    <location>
        <begin position="1"/>
        <end position="22"/>
    </location>
</feature>
<evidence type="ECO:0000313" key="4">
    <source>
        <dbReference type="Proteomes" id="UP000006911"/>
    </source>
</evidence>
<proteinExistence type="predicted"/>
<accession>D5GJE5</accession>
<evidence type="ECO:0000256" key="1">
    <source>
        <dbReference type="SAM" id="MobiDB-lite"/>
    </source>
</evidence>
<dbReference type="GeneID" id="9182639"/>
<keyword evidence="4" id="KW-1185">Reference proteome</keyword>
<feature type="chain" id="PRO_5003072831" evidence="2">
    <location>
        <begin position="23"/>
        <end position="74"/>
    </location>
</feature>